<dbReference type="Pfam" id="PF05036">
    <property type="entry name" value="SPOR"/>
    <property type="match status" value="1"/>
</dbReference>
<feature type="region of interest" description="Disordered" evidence="1">
    <location>
        <begin position="1"/>
        <end position="26"/>
    </location>
</feature>
<accession>A0ABS1QML1</accession>
<evidence type="ECO:0000256" key="2">
    <source>
        <dbReference type="SAM" id="Phobius"/>
    </source>
</evidence>
<name>A0ABS1QML1_9GAMM</name>
<dbReference type="Proteomes" id="UP000638570">
    <property type="component" value="Unassembled WGS sequence"/>
</dbReference>
<dbReference type="PANTHER" id="PTHR38687">
    <property type="entry name" value="CELL DIVISION PROTEIN DEDD-RELATED"/>
    <property type="match status" value="1"/>
</dbReference>
<comment type="caution">
    <text evidence="4">The sequence shown here is derived from an EMBL/GenBank/DDBJ whole genome shotgun (WGS) entry which is preliminary data.</text>
</comment>
<dbReference type="SUPFAM" id="SSF110997">
    <property type="entry name" value="Sporulation related repeat"/>
    <property type="match status" value="1"/>
</dbReference>
<dbReference type="InterPro" id="IPR036680">
    <property type="entry name" value="SPOR-like_sf"/>
</dbReference>
<protein>
    <submittedName>
        <fullName evidence="4">SPOR domain-containing protein</fullName>
    </submittedName>
</protein>
<dbReference type="PANTHER" id="PTHR38687:SF2">
    <property type="entry name" value="CELL DIVISION PROTEIN FTSN"/>
    <property type="match status" value="1"/>
</dbReference>
<evidence type="ECO:0000256" key="1">
    <source>
        <dbReference type="SAM" id="MobiDB-lite"/>
    </source>
</evidence>
<keyword evidence="2" id="KW-0812">Transmembrane</keyword>
<dbReference type="EMBL" id="JAERTZ010000004">
    <property type="protein sequence ID" value="MBL1376091.1"/>
    <property type="molecule type" value="Genomic_DNA"/>
</dbReference>
<evidence type="ECO:0000313" key="5">
    <source>
        <dbReference type="Proteomes" id="UP000638570"/>
    </source>
</evidence>
<dbReference type="InterPro" id="IPR007730">
    <property type="entry name" value="SPOR-like_dom"/>
</dbReference>
<evidence type="ECO:0000313" key="4">
    <source>
        <dbReference type="EMBL" id="MBL1376091.1"/>
    </source>
</evidence>
<feature type="compositionally biased region" description="Low complexity" evidence="1">
    <location>
        <begin position="15"/>
        <end position="24"/>
    </location>
</feature>
<dbReference type="RefSeq" id="WP_202082065.1">
    <property type="nucleotide sequence ID" value="NZ_JAERTZ010000004.1"/>
</dbReference>
<keyword evidence="2" id="KW-1133">Transmembrane helix</keyword>
<feature type="transmembrane region" description="Helical" evidence="2">
    <location>
        <begin position="33"/>
        <end position="53"/>
    </location>
</feature>
<proteinExistence type="predicted"/>
<gene>
    <name evidence="4" type="ORF">JKV55_01930</name>
</gene>
<dbReference type="Gene3D" id="3.30.70.1070">
    <property type="entry name" value="Sporulation related repeat"/>
    <property type="match status" value="1"/>
</dbReference>
<dbReference type="PROSITE" id="PS51724">
    <property type="entry name" value="SPOR"/>
    <property type="match status" value="1"/>
</dbReference>
<organism evidence="4 5">
    <name type="scientific">Zobellella iuensis</name>
    <dbReference type="NCBI Taxonomy" id="2803811"/>
    <lineage>
        <taxon>Bacteria</taxon>
        <taxon>Pseudomonadati</taxon>
        <taxon>Pseudomonadota</taxon>
        <taxon>Gammaproteobacteria</taxon>
        <taxon>Aeromonadales</taxon>
        <taxon>Aeromonadaceae</taxon>
        <taxon>Zobellella</taxon>
    </lineage>
</organism>
<evidence type="ECO:0000259" key="3">
    <source>
        <dbReference type="PROSITE" id="PS51724"/>
    </source>
</evidence>
<sequence>MARDYVGRSKPKGNSRSTRSGSRSRAPERRTPWLAIILVLMLATSLGYLIYLVKGSAEARTTPASSKAAHATTPPAAPVNPIDQRPVEKWRYIEQLENKEIVVDVPKVEESSQRHLMQCGSFRSAEQAEQLKAHIAFQGLVAQVRRSEGSNGIWYRVILGPYERKRQAEQDKHKLMRAKVNHCAIWLWEG</sequence>
<dbReference type="InterPro" id="IPR052521">
    <property type="entry name" value="Cell_div_SPOR-domain"/>
</dbReference>
<keyword evidence="5" id="KW-1185">Reference proteome</keyword>
<reference evidence="5" key="1">
    <citation type="submission" date="2021-01" db="EMBL/GenBank/DDBJ databases">
        <title>Genome public.</title>
        <authorList>
            <person name="Liu C."/>
            <person name="Sun Q."/>
        </authorList>
    </citation>
    <scope>NUCLEOTIDE SEQUENCE [LARGE SCALE GENOMIC DNA]</scope>
    <source>
        <strain evidence="5">CGMCC 1.18722</strain>
    </source>
</reference>
<feature type="domain" description="SPOR" evidence="3">
    <location>
        <begin position="109"/>
        <end position="189"/>
    </location>
</feature>
<keyword evidence="2" id="KW-0472">Membrane</keyword>